<feature type="non-terminal residue" evidence="2">
    <location>
        <position position="1"/>
    </location>
</feature>
<name>A0A1R3L3M1_9ROSI</name>
<evidence type="ECO:0000313" key="2">
    <source>
        <dbReference type="EMBL" id="OMP13953.1"/>
    </source>
</evidence>
<proteinExistence type="predicted"/>
<dbReference type="AlphaFoldDB" id="A0A1R3L3M1"/>
<reference evidence="3" key="1">
    <citation type="submission" date="2013-09" db="EMBL/GenBank/DDBJ databases">
        <title>Corchorus olitorius genome sequencing.</title>
        <authorList>
            <person name="Alam M."/>
            <person name="Haque M.S."/>
            <person name="Islam M.S."/>
            <person name="Emdad E.M."/>
            <person name="Islam M.M."/>
            <person name="Ahmed B."/>
            <person name="Halim A."/>
            <person name="Hossen Q.M.M."/>
            <person name="Hossain M.Z."/>
            <person name="Ahmed R."/>
            <person name="Khan M.M."/>
            <person name="Islam R."/>
            <person name="Rashid M.M."/>
            <person name="Khan S.A."/>
            <person name="Rahman M.S."/>
            <person name="Alam M."/>
            <person name="Yahiya A.S."/>
            <person name="Khan M.S."/>
            <person name="Azam M.S."/>
            <person name="Haque T."/>
            <person name="Lashkar M.Z.H."/>
            <person name="Akhand A.I."/>
            <person name="Morshed G."/>
            <person name="Roy S."/>
            <person name="Uddin K.S."/>
            <person name="Rabeya T."/>
            <person name="Hossain A.S."/>
            <person name="Chowdhury A."/>
            <person name="Snigdha A.R."/>
            <person name="Mortoza M.S."/>
            <person name="Matin S.A."/>
            <person name="Hoque S.M.E."/>
            <person name="Islam M.K."/>
            <person name="Roy D.K."/>
            <person name="Haider R."/>
            <person name="Moosa M.M."/>
            <person name="Elias S.M."/>
            <person name="Hasan A.M."/>
            <person name="Jahan S."/>
            <person name="Shafiuddin M."/>
            <person name="Mahmood N."/>
            <person name="Shommy N.S."/>
        </authorList>
    </citation>
    <scope>NUCLEOTIDE SEQUENCE [LARGE SCALE GENOMIC DNA]</scope>
    <source>
        <strain evidence="3">cv. O-4</strain>
    </source>
</reference>
<evidence type="ECO:0000256" key="1">
    <source>
        <dbReference type="SAM" id="MobiDB-lite"/>
    </source>
</evidence>
<evidence type="ECO:0000313" key="3">
    <source>
        <dbReference type="Proteomes" id="UP000187203"/>
    </source>
</evidence>
<feature type="region of interest" description="Disordered" evidence="1">
    <location>
        <begin position="249"/>
        <end position="286"/>
    </location>
</feature>
<organism evidence="2 3">
    <name type="scientific">Corchorus olitorius</name>
    <dbReference type="NCBI Taxonomy" id="93759"/>
    <lineage>
        <taxon>Eukaryota</taxon>
        <taxon>Viridiplantae</taxon>
        <taxon>Streptophyta</taxon>
        <taxon>Embryophyta</taxon>
        <taxon>Tracheophyta</taxon>
        <taxon>Spermatophyta</taxon>
        <taxon>Magnoliopsida</taxon>
        <taxon>eudicotyledons</taxon>
        <taxon>Gunneridae</taxon>
        <taxon>Pentapetalae</taxon>
        <taxon>rosids</taxon>
        <taxon>malvids</taxon>
        <taxon>Malvales</taxon>
        <taxon>Malvaceae</taxon>
        <taxon>Grewioideae</taxon>
        <taxon>Apeibeae</taxon>
        <taxon>Corchorus</taxon>
    </lineage>
</organism>
<dbReference type="Proteomes" id="UP000187203">
    <property type="component" value="Unassembled WGS sequence"/>
</dbReference>
<protein>
    <submittedName>
        <fullName evidence="2">Uncharacterized protein</fullName>
    </submittedName>
</protein>
<accession>A0A1R3L3M1</accession>
<dbReference type="EMBL" id="AWUE01002716">
    <property type="protein sequence ID" value="OMP13953.1"/>
    <property type="molecule type" value="Genomic_DNA"/>
</dbReference>
<feature type="non-terminal residue" evidence="2">
    <location>
        <position position="416"/>
    </location>
</feature>
<comment type="caution">
    <text evidence="2">The sequence shown here is derived from an EMBL/GenBank/DDBJ whole genome shotgun (WGS) entry which is preliminary data.</text>
</comment>
<sequence>ISPSHRCPLHEPHVPARLARRPAPCVVAGPGTSGFVGHAVLHLHRISGADARRARLGAAVSGGRVFARAAGVGALLVLGRARARPLARTPRDGRRHLACSKRPTGVVLRVERDGVPAALAADGPGDGHHALRPGLCCASPSVWRRVSASHHRPHADRGVLQHAVHSARAMGCGTPRLAAYAAVLCVGACADLPTDPCATACTPAHARACRSARPDRSGACLGVAHRVALAGVLGGGAGLCGHQPDRHRAWRAPDSAADGERRADQSPVADRRAHRPGPGTRAACHDAVAPGTPRAHRTLDVRCYGRCARLAGSLQRAAADRVCAGLWCSERHQHDGPRDCDAGAGFTQSVRHPQRPDDDARAACAGQRAMAGRPALAGQRWLCSRRVGNGWGRPCRIGGLRLWLAPGAKTPRPGGC</sequence>
<keyword evidence="3" id="KW-1185">Reference proteome</keyword>
<gene>
    <name evidence="2" type="ORF">COLO4_00562</name>
</gene>